<reference evidence="2" key="2">
    <citation type="submission" date="2017-06" db="EMBL/GenBank/DDBJ databases">
        <title>The pomegranate genome and the genomics of punicalagin biosynthesis.</title>
        <authorList>
            <person name="Xu C."/>
        </authorList>
    </citation>
    <scope>NUCLEOTIDE SEQUENCE [LARGE SCALE GENOMIC DNA]</scope>
    <source>
        <tissue evidence="2">Fresh leaf</tissue>
    </source>
</reference>
<reference evidence="4" key="1">
    <citation type="journal article" date="2017" name="Plant J.">
        <title>The pomegranate (Punica granatum L.) genome and the genomics of punicalagin biosynthesis.</title>
        <authorList>
            <person name="Qin G."/>
            <person name="Xu C."/>
            <person name="Ming R."/>
            <person name="Tang H."/>
            <person name="Guyot R."/>
            <person name="Kramer E.M."/>
            <person name="Hu Y."/>
            <person name="Yi X."/>
            <person name="Qi Y."/>
            <person name="Xu X."/>
            <person name="Gao Z."/>
            <person name="Pan H."/>
            <person name="Jian J."/>
            <person name="Tian Y."/>
            <person name="Yue Z."/>
            <person name="Xu Y."/>
        </authorList>
    </citation>
    <scope>NUCLEOTIDE SEQUENCE [LARGE SCALE GENOMIC DNA]</scope>
    <source>
        <strain evidence="4">cv. Dabenzi</strain>
    </source>
</reference>
<evidence type="ECO:0000313" key="3">
    <source>
        <dbReference type="EMBL" id="PKI52261.1"/>
    </source>
</evidence>
<name>A0A218WY18_PUNGR</name>
<dbReference type="Proteomes" id="UP000197138">
    <property type="component" value="Unassembled WGS sequence"/>
</dbReference>
<reference evidence="3 5" key="3">
    <citation type="submission" date="2017-11" db="EMBL/GenBank/DDBJ databases">
        <title>De-novo sequencing of pomegranate (Punica granatum L.) genome.</title>
        <authorList>
            <person name="Akparov Z."/>
            <person name="Amiraslanov A."/>
            <person name="Hajiyeva S."/>
            <person name="Abbasov M."/>
            <person name="Kaur K."/>
            <person name="Hamwieh A."/>
            <person name="Solovyev V."/>
            <person name="Salamov A."/>
            <person name="Braich B."/>
            <person name="Kosarev P."/>
            <person name="Mahmoud A."/>
            <person name="Hajiyev E."/>
            <person name="Babayeva S."/>
            <person name="Izzatullayeva V."/>
            <person name="Mammadov A."/>
            <person name="Mammadov A."/>
            <person name="Sharifova S."/>
            <person name="Ojaghi J."/>
            <person name="Eynullazada K."/>
            <person name="Bayramov B."/>
            <person name="Abdulazimova A."/>
            <person name="Shahmuradov I."/>
        </authorList>
    </citation>
    <scope>NUCLEOTIDE SEQUENCE [LARGE SCALE GENOMIC DNA]</scope>
    <source>
        <strain evidence="3">AG2017</strain>
        <strain evidence="5">cv. AG2017</strain>
        <tissue evidence="3">Leaf</tissue>
    </source>
</reference>
<evidence type="ECO:0000256" key="1">
    <source>
        <dbReference type="SAM" id="MobiDB-lite"/>
    </source>
</evidence>
<proteinExistence type="predicted"/>
<keyword evidence="5" id="KW-1185">Reference proteome</keyword>
<evidence type="ECO:0000313" key="4">
    <source>
        <dbReference type="Proteomes" id="UP000197138"/>
    </source>
</evidence>
<evidence type="ECO:0000313" key="2">
    <source>
        <dbReference type="EMBL" id="OWM77775.1"/>
    </source>
</evidence>
<dbReference type="EMBL" id="MTKT01002520">
    <property type="protein sequence ID" value="OWM77775.1"/>
    <property type="molecule type" value="Genomic_DNA"/>
</dbReference>
<feature type="region of interest" description="Disordered" evidence="1">
    <location>
        <begin position="1"/>
        <end position="39"/>
    </location>
</feature>
<sequence>MISGDSFSRVSVTHPREGGHSQAARSKSAHAGPDESLHSGPYSCDAQIFSFGSPEQPVKNFALTVHMGFVLGGQDERPLEAPISYAWAYRDFPDNALVALLVIRHACRF</sequence>
<feature type="compositionally biased region" description="Polar residues" evidence="1">
    <location>
        <begin position="1"/>
        <end position="11"/>
    </location>
</feature>
<protein>
    <submittedName>
        <fullName evidence="2">Uncharacterized protein</fullName>
    </submittedName>
</protein>
<organism evidence="2 4">
    <name type="scientific">Punica granatum</name>
    <name type="common">Pomegranate</name>
    <dbReference type="NCBI Taxonomy" id="22663"/>
    <lineage>
        <taxon>Eukaryota</taxon>
        <taxon>Viridiplantae</taxon>
        <taxon>Streptophyta</taxon>
        <taxon>Embryophyta</taxon>
        <taxon>Tracheophyta</taxon>
        <taxon>Spermatophyta</taxon>
        <taxon>Magnoliopsida</taxon>
        <taxon>eudicotyledons</taxon>
        <taxon>Gunneridae</taxon>
        <taxon>Pentapetalae</taxon>
        <taxon>rosids</taxon>
        <taxon>malvids</taxon>
        <taxon>Myrtales</taxon>
        <taxon>Lythraceae</taxon>
        <taxon>Punica</taxon>
    </lineage>
</organism>
<dbReference type="Proteomes" id="UP000233551">
    <property type="component" value="Unassembled WGS sequence"/>
</dbReference>
<gene>
    <name evidence="2" type="ORF">CDL15_Pgr012477</name>
    <name evidence="3" type="ORF">CRG98_027359</name>
</gene>
<comment type="caution">
    <text evidence="2">The sequence shown here is derived from an EMBL/GenBank/DDBJ whole genome shotgun (WGS) entry which is preliminary data.</text>
</comment>
<dbReference type="EMBL" id="PGOL01001952">
    <property type="protein sequence ID" value="PKI52261.1"/>
    <property type="molecule type" value="Genomic_DNA"/>
</dbReference>
<accession>A0A218WY18</accession>
<evidence type="ECO:0000313" key="5">
    <source>
        <dbReference type="Proteomes" id="UP000233551"/>
    </source>
</evidence>
<dbReference type="AlphaFoldDB" id="A0A218WY18"/>